<evidence type="ECO:0000259" key="5">
    <source>
        <dbReference type="Pfam" id="PF04357"/>
    </source>
</evidence>
<accession>A0A437R2X5</accession>
<sequence>MSVRWYWLKSTLLTLLMLILVVLAIAGTNLSLQLARLILPQFVSGLHFAAVSGDLWRGAVFEQLEYKNDTAKISIQRLETRLDWRCFSGRMLCLDYLTLTSTNLEILAAAEPSTATPDATDVAAQTSPLWSLRVDALTSNDFSFNLPSLQGQITSLQSGGRFADQHLTLAATQIQGVQLVSSAEAPTDDAPFRLPDLTTLKLPIAIDLSTLQLDDVSLQQTGAEPEQPALQLKTLKMSAILQQQRWQLQLSELIATAPAVKANAKLDWQQDATGSLSGDFSAELPELVPNQNFNGTLSGPLDKLLLHLQLAGQQQASVNATLNLTQPQLPFSLQLKADALHWPLVEDGSATYHASSVLLDVEGSLDHQQFSGGLKATLPDLPNSTLQLRGVYQPPAKQLLLDELQIQTLNGSAIVKGLYDLQQQQLNSQWQLKTIQPGLYWTDYAGEFSGSFYLAVGLQPELALDIGGLDITGNIRDLPLQLTGGFKASQQTDHWRLNTEQLLLSHGPNQLSVSGGLEQQWQLAVKVNINDLAASVSQSEGKIVGEINVSGPAAEPDLALLLTGSNLNYQDDYALSSIELKAKIVDWGKKASSMSLVAKQGQAPGLQLQQLDWQLSGNRLQHDSHLLLDSHQLHAALAMTGQLKADSWQAQWQELRLKSDLGDWQLNQPTQSSWSLAKQQLSLSAFCLEDQAAGLCMQPLQDVSLKKGQLQLALSNFELASVNPLLADEQSLSGAIDGDIKVNWQQGQLPTAQLQLQGGAGKIEYQSTSLLQIPWQQLLIEASLNPQQLSAKLQFKFVDDQAASLQFGLTALDTPDKQLDARLQLKQFDLAFLQPIFSEFSQFSAVLNGDVRASGALANPLLQGQIQLENLSLNGRQAPMEISESSLTLAFADRKALLSGALRTPDGPLNISGDADWQVANGWFGSVQLSGQKLKLHLPNASFSFSPDLLFSAEQQGGLLSGEVLLENGNMEVDALPENAIRVSDDEVIRTAAIIDSSGLPPWKLSSDVRLTLGENVRLAAFGLKTKLEGVLRIRQQGLVPTIHGQVALRDGTFRAYGQDLQLRKGKLTFNGPADQPLMAIEAIRNPEKTEDGVIAGIQVDGLTDNPVIKVFSTPAKPQANALAYLLLGRDLTSSSSDKSVTTSLIGIGIASSGKLVGQLGEVFGLRELSLDTAGSGDSSKVMVSGYLSPKLQLKYGVGIFNQVGEFTLRYRLARKLFLEAVSGLNDSVDLLYQVEFD</sequence>
<keyword evidence="2" id="KW-0812">Transmembrane</keyword>
<comment type="subcellular location">
    <subcellularLocation>
        <location evidence="1">Membrane</location>
        <topology evidence="1">Single-pass membrane protein</topology>
    </subcellularLocation>
</comment>
<evidence type="ECO:0000256" key="2">
    <source>
        <dbReference type="ARBA" id="ARBA00022692"/>
    </source>
</evidence>
<evidence type="ECO:0000256" key="1">
    <source>
        <dbReference type="ARBA" id="ARBA00004167"/>
    </source>
</evidence>
<keyword evidence="7" id="KW-1185">Reference proteome</keyword>
<dbReference type="GO" id="GO:0005886">
    <property type="term" value="C:plasma membrane"/>
    <property type="evidence" value="ECO:0007669"/>
    <property type="project" value="InterPro"/>
</dbReference>
<feature type="domain" description="Translocation and assembly module TamB C-terminal" evidence="5">
    <location>
        <begin position="906"/>
        <end position="1237"/>
    </location>
</feature>
<comment type="caution">
    <text evidence="6">The sequence shown here is derived from an EMBL/GenBank/DDBJ whole genome shotgun (WGS) entry which is preliminary data.</text>
</comment>
<dbReference type="GO" id="GO:0009306">
    <property type="term" value="P:protein secretion"/>
    <property type="evidence" value="ECO:0007669"/>
    <property type="project" value="InterPro"/>
</dbReference>
<dbReference type="GO" id="GO:0097347">
    <property type="term" value="C:TAM protein secretion complex"/>
    <property type="evidence" value="ECO:0007669"/>
    <property type="project" value="TreeGrafter"/>
</dbReference>
<evidence type="ECO:0000313" key="6">
    <source>
        <dbReference type="EMBL" id="RVU41120.1"/>
    </source>
</evidence>
<dbReference type="EMBL" id="SACS01000002">
    <property type="protein sequence ID" value="RVU41120.1"/>
    <property type="molecule type" value="Genomic_DNA"/>
</dbReference>
<dbReference type="RefSeq" id="WP_127697509.1">
    <property type="nucleotide sequence ID" value="NZ_SACS01000002.1"/>
</dbReference>
<proteinExistence type="predicted"/>
<evidence type="ECO:0000256" key="4">
    <source>
        <dbReference type="ARBA" id="ARBA00023136"/>
    </source>
</evidence>
<dbReference type="OrthoDB" id="5555605at2"/>
<protein>
    <recommendedName>
        <fullName evidence="5">Translocation and assembly module TamB C-terminal domain-containing protein</fullName>
    </recommendedName>
</protein>
<dbReference type="PANTHER" id="PTHR36985">
    <property type="entry name" value="TRANSLOCATION AND ASSEMBLY MODULE SUBUNIT TAMB"/>
    <property type="match status" value="1"/>
</dbReference>
<keyword evidence="4" id="KW-0472">Membrane</keyword>
<organism evidence="6 7">
    <name type="scientific">Rheinheimera riviphila</name>
    <dbReference type="NCBI Taxonomy" id="1834037"/>
    <lineage>
        <taxon>Bacteria</taxon>
        <taxon>Pseudomonadati</taxon>
        <taxon>Pseudomonadota</taxon>
        <taxon>Gammaproteobacteria</taxon>
        <taxon>Chromatiales</taxon>
        <taxon>Chromatiaceae</taxon>
        <taxon>Rheinheimera</taxon>
    </lineage>
</organism>
<dbReference type="Pfam" id="PF04357">
    <property type="entry name" value="TamB"/>
    <property type="match status" value="1"/>
</dbReference>
<dbReference type="InterPro" id="IPR007452">
    <property type="entry name" value="TamB_C"/>
</dbReference>
<gene>
    <name evidence="6" type="ORF">EOE67_02635</name>
</gene>
<dbReference type="PANTHER" id="PTHR36985:SF1">
    <property type="entry name" value="TRANSLOCATION AND ASSEMBLY MODULE SUBUNIT TAMB"/>
    <property type="match status" value="1"/>
</dbReference>
<reference evidence="6 7" key="1">
    <citation type="submission" date="2019-01" db="EMBL/GenBank/DDBJ databases">
        <authorList>
            <person name="Chen W.-M."/>
        </authorList>
    </citation>
    <scope>NUCLEOTIDE SEQUENCE [LARGE SCALE GENOMIC DNA]</scope>
    <source>
        <strain evidence="6 7">KYPC3</strain>
    </source>
</reference>
<dbReference type="Proteomes" id="UP000283077">
    <property type="component" value="Unassembled WGS sequence"/>
</dbReference>
<dbReference type="AlphaFoldDB" id="A0A437R2X5"/>
<evidence type="ECO:0000313" key="7">
    <source>
        <dbReference type="Proteomes" id="UP000283077"/>
    </source>
</evidence>
<name>A0A437R2X5_9GAMM</name>
<evidence type="ECO:0000256" key="3">
    <source>
        <dbReference type="ARBA" id="ARBA00022989"/>
    </source>
</evidence>
<keyword evidence="3" id="KW-1133">Transmembrane helix</keyword>